<gene>
    <name evidence="2" type="ORF">WN944_024261</name>
</gene>
<dbReference type="PANTHER" id="PTHR46701:SF6">
    <property type="entry name" value="GLYCOSYLTRANSFERASE FAMILY 92 PROTEIN"/>
    <property type="match status" value="1"/>
</dbReference>
<keyword evidence="3" id="KW-1185">Reference proteome</keyword>
<protein>
    <submittedName>
        <fullName evidence="2">Uncharacterized protein</fullName>
    </submittedName>
</protein>
<dbReference type="AlphaFoldDB" id="A0AAP0LNK4"/>
<dbReference type="PANTHER" id="PTHR46701">
    <property type="entry name" value="GLYCOSYLTRANSFERASE-LIKE KOBITO 1"/>
    <property type="match status" value="1"/>
</dbReference>
<comment type="caution">
    <text evidence="2">The sequence shown here is derived from an EMBL/GenBank/DDBJ whole genome shotgun (WGS) entry which is preliminary data.</text>
</comment>
<accession>A0AAP0LNK4</accession>
<evidence type="ECO:0000256" key="1">
    <source>
        <dbReference type="SAM" id="MobiDB-lite"/>
    </source>
</evidence>
<reference evidence="2 3" key="1">
    <citation type="submission" date="2024-05" db="EMBL/GenBank/DDBJ databases">
        <title>Haplotype-resolved chromosome-level genome assembly of Huyou (Citrus changshanensis).</title>
        <authorList>
            <person name="Miao C."/>
            <person name="Chen W."/>
            <person name="Wu Y."/>
            <person name="Wang L."/>
            <person name="Zhao S."/>
            <person name="Grierson D."/>
            <person name="Xu C."/>
            <person name="Chen K."/>
        </authorList>
    </citation>
    <scope>NUCLEOTIDE SEQUENCE [LARGE SCALE GENOMIC DNA]</scope>
    <source>
        <strain evidence="2">01-14</strain>
        <tissue evidence="2">Leaf</tissue>
    </source>
</reference>
<evidence type="ECO:0000313" key="3">
    <source>
        <dbReference type="Proteomes" id="UP001428341"/>
    </source>
</evidence>
<feature type="region of interest" description="Disordered" evidence="1">
    <location>
        <begin position="1"/>
        <end position="28"/>
    </location>
</feature>
<sequence>MDVDSSLLPATTTVRSSSSSGGCTDILGRSNTPSFSYFKDWKFNYGADLKAKTICRITRLLVFLIFFLFVEGKATSPAVSKVFESISGVNVIYRTRELEEQQVKRRVALSEMISGSLSLR</sequence>
<proteinExistence type="predicted"/>
<dbReference type="EMBL" id="JBCGBO010000024">
    <property type="protein sequence ID" value="KAK9181124.1"/>
    <property type="molecule type" value="Genomic_DNA"/>
</dbReference>
<dbReference type="GO" id="GO:0030244">
    <property type="term" value="P:cellulose biosynthetic process"/>
    <property type="evidence" value="ECO:0007669"/>
    <property type="project" value="InterPro"/>
</dbReference>
<dbReference type="Proteomes" id="UP001428341">
    <property type="component" value="Unassembled WGS sequence"/>
</dbReference>
<organism evidence="2 3">
    <name type="scientific">Citrus x changshan-huyou</name>
    <dbReference type="NCBI Taxonomy" id="2935761"/>
    <lineage>
        <taxon>Eukaryota</taxon>
        <taxon>Viridiplantae</taxon>
        <taxon>Streptophyta</taxon>
        <taxon>Embryophyta</taxon>
        <taxon>Tracheophyta</taxon>
        <taxon>Spermatophyta</taxon>
        <taxon>Magnoliopsida</taxon>
        <taxon>eudicotyledons</taxon>
        <taxon>Gunneridae</taxon>
        <taxon>Pentapetalae</taxon>
        <taxon>rosids</taxon>
        <taxon>malvids</taxon>
        <taxon>Sapindales</taxon>
        <taxon>Rutaceae</taxon>
        <taxon>Aurantioideae</taxon>
        <taxon>Citrus</taxon>
    </lineage>
</organism>
<dbReference type="InterPro" id="IPR044224">
    <property type="entry name" value="KOBITO1-like"/>
</dbReference>
<name>A0AAP0LNK4_9ROSI</name>
<dbReference type="GO" id="GO:0009737">
    <property type="term" value="P:response to abscisic acid"/>
    <property type="evidence" value="ECO:0007669"/>
    <property type="project" value="InterPro"/>
</dbReference>
<evidence type="ECO:0000313" key="2">
    <source>
        <dbReference type="EMBL" id="KAK9181124.1"/>
    </source>
</evidence>